<evidence type="ECO:0000313" key="14">
    <source>
        <dbReference type="Proteomes" id="UP000478008"/>
    </source>
</evidence>
<dbReference type="GO" id="GO:0016973">
    <property type="term" value="P:poly(A)+ mRNA export from nucleus"/>
    <property type="evidence" value="ECO:0007669"/>
    <property type="project" value="TreeGrafter"/>
</dbReference>
<evidence type="ECO:0000259" key="11">
    <source>
        <dbReference type="PROSITE" id="PS50177"/>
    </source>
</evidence>
<evidence type="ECO:0000256" key="10">
    <source>
        <dbReference type="SAM" id="MobiDB-lite"/>
    </source>
</evidence>
<gene>
    <name evidence="13" type="primary">MEX67</name>
    <name evidence="13" type="ORF">DEBR0S4_11144G</name>
</gene>
<dbReference type="SUPFAM" id="SSF54427">
    <property type="entry name" value="NTF2-like"/>
    <property type="match status" value="1"/>
</dbReference>
<feature type="domain" description="NTF2" evidence="11">
    <location>
        <begin position="312"/>
        <end position="493"/>
    </location>
</feature>
<keyword evidence="6" id="KW-0509">mRNA transport</keyword>
<reference evidence="13 14" key="1">
    <citation type="submission" date="2019-07" db="EMBL/GenBank/DDBJ databases">
        <authorList>
            <person name="Friedrich A."/>
            <person name="Schacherer J."/>
        </authorList>
    </citation>
    <scope>NUCLEOTIDE SEQUENCE [LARGE SCALE GENOMIC DNA]</scope>
</reference>
<comment type="similarity">
    <text evidence="2">Belongs to the NXF family.</text>
</comment>
<keyword evidence="4" id="KW-0433">Leucine-rich repeat</keyword>
<evidence type="ECO:0000256" key="3">
    <source>
        <dbReference type="ARBA" id="ARBA00022448"/>
    </source>
</evidence>
<dbReference type="InterPro" id="IPR032710">
    <property type="entry name" value="NTF2-like_dom_sf"/>
</dbReference>
<evidence type="ECO:0000259" key="12">
    <source>
        <dbReference type="PROSITE" id="PS51281"/>
    </source>
</evidence>
<evidence type="ECO:0000256" key="4">
    <source>
        <dbReference type="ARBA" id="ARBA00022614"/>
    </source>
</evidence>
<dbReference type="FunFam" id="1.10.8.10:FF:000018">
    <property type="entry name" value="Nuclear RNA export factor 1"/>
    <property type="match status" value="1"/>
</dbReference>
<comment type="subcellular location">
    <subcellularLocation>
        <location evidence="1">Nucleus</location>
    </subcellularLocation>
</comment>
<dbReference type="GO" id="GO:0042272">
    <property type="term" value="C:nuclear RNA export factor complex"/>
    <property type="evidence" value="ECO:0007669"/>
    <property type="project" value="UniProtKB-ARBA"/>
</dbReference>
<dbReference type="InterPro" id="IPR002075">
    <property type="entry name" value="NTF2_dom"/>
</dbReference>
<sequence>MYSGRGGQRGGYHNNNRNNGRNGNYNSNSFMNPQQSLDRANAFANSNLVTVEIQGWTNASPQNLVSFISRKTRISLQNVNSNATTGILTATVKNMKQAQDLERCTGMRFAGNSLKIRILDKQDGTKNPATSSTIELLRSFLRMRYNPTSKMLDLTNMVNEASLVQAGLFSTTNTSAKFFSALMKLATHDKLDIESVNLSENSLDERCKYLLDLALSYPALKNLAFANNNFTRVEFLEKLKGKFSLLRELIITGNPLLNNNDPGTLKRIIAIFPRLIILNGQQVRDEGRVNALFKFPVTKKAMFFETPDLSKVAANFVSAYIRLWDQQRTELLQLYTPDSQFSYQVDTTHMGSVPMNMGSNWSNYLTHSRNLKRVSGARPRMSKLAVGSDTIMKVFQSLPKTKHSLQESPNSYSMETISFPSLNGMQITLHGEFNETGAADHPLSNNNNHRGGKFNKYNQQRGPAFEKRSFDRTFVVVPGPNGNFIVASDMLLVKPYAGNSAWLETKNIAAPAAVTTPAPLNNTNPTIHPAAPTGNIPREIAAKLNPEQQQLVLKIMQDTKLNLQFSIMLLEQSGWNYQAAGQNFMSSKSQIPPQAYQQ</sequence>
<evidence type="ECO:0000256" key="9">
    <source>
        <dbReference type="ARBA" id="ARBA00069694"/>
    </source>
</evidence>
<proteinExistence type="inferred from homology"/>
<comment type="function">
    <text evidence="8">Involved in the export of mRNA from the nucleus to the cytoplasm.</text>
</comment>
<dbReference type="Pfam" id="PF24048">
    <property type="entry name" value="LRR_NXF1-5"/>
    <property type="match status" value="1"/>
</dbReference>
<dbReference type="InterPro" id="IPR005637">
    <property type="entry name" value="TAP_C_dom"/>
</dbReference>
<dbReference type="Gene3D" id="3.10.450.50">
    <property type="match status" value="1"/>
</dbReference>
<dbReference type="EMBL" id="CABFWN010000004">
    <property type="protein sequence ID" value="VUG19125.1"/>
    <property type="molecule type" value="Genomic_DNA"/>
</dbReference>
<dbReference type="SUPFAM" id="SSF52058">
    <property type="entry name" value="L domain-like"/>
    <property type="match status" value="1"/>
</dbReference>
<dbReference type="InterPro" id="IPR040736">
    <property type="entry name" value="Mex67_RRM"/>
</dbReference>
<dbReference type="AlphaFoldDB" id="A0A7D9H5V6"/>
<evidence type="ECO:0000256" key="2">
    <source>
        <dbReference type="ARBA" id="ARBA00009285"/>
    </source>
</evidence>
<dbReference type="PROSITE" id="PS50177">
    <property type="entry name" value="NTF2_DOMAIN"/>
    <property type="match status" value="1"/>
</dbReference>
<evidence type="ECO:0000256" key="1">
    <source>
        <dbReference type="ARBA" id="ARBA00004123"/>
    </source>
</evidence>
<feature type="compositionally biased region" description="Low complexity" evidence="10">
    <location>
        <begin position="11"/>
        <end position="29"/>
    </location>
</feature>
<evidence type="ECO:0000256" key="8">
    <source>
        <dbReference type="ARBA" id="ARBA00055253"/>
    </source>
</evidence>
<organism evidence="13 14">
    <name type="scientific">Dekkera bruxellensis</name>
    <name type="common">Brettanomyces custersii</name>
    <dbReference type="NCBI Taxonomy" id="5007"/>
    <lineage>
        <taxon>Eukaryota</taxon>
        <taxon>Fungi</taxon>
        <taxon>Dikarya</taxon>
        <taxon>Ascomycota</taxon>
        <taxon>Saccharomycotina</taxon>
        <taxon>Pichiomycetes</taxon>
        <taxon>Pichiales</taxon>
        <taxon>Pichiaceae</taxon>
        <taxon>Brettanomyces</taxon>
    </lineage>
</organism>
<feature type="region of interest" description="Disordered" evidence="10">
    <location>
        <begin position="1"/>
        <end position="33"/>
    </location>
</feature>
<dbReference type="Pfam" id="PF03943">
    <property type="entry name" value="TAP_C"/>
    <property type="match status" value="1"/>
</dbReference>
<dbReference type="InterPro" id="IPR030217">
    <property type="entry name" value="NXF_fam"/>
</dbReference>
<dbReference type="GO" id="GO:0003723">
    <property type="term" value="F:RNA binding"/>
    <property type="evidence" value="ECO:0007669"/>
    <property type="project" value="TreeGrafter"/>
</dbReference>
<keyword evidence="14" id="KW-1185">Reference proteome</keyword>
<dbReference type="Pfam" id="PF22602">
    <property type="entry name" value="NXF_NTF2"/>
    <property type="match status" value="1"/>
</dbReference>
<dbReference type="CDD" id="cd14342">
    <property type="entry name" value="UBA_TAP-C"/>
    <property type="match status" value="1"/>
</dbReference>
<dbReference type="PROSITE" id="PS51281">
    <property type="entry name" value="TAP_C"/>
    <property type="match status" value="1"/>
</dbReference>
<evidence type="ECO:0000256" key="7">
    <source>
        <dbReference type="ARBA" id="ARBA00023242"/>
    </source>
</evidence>
<dbReference type="InterPro" id="IPR057125">
    <property type="entry name" value="NXF1/2/3/5-like_LRR"/>
</dbReference>
<dbReference type="Gene3D" id="1.10.8.10">
    <property type="entry name" value="DNA helicase RuvA subunit, C-terminal domain"/>
    <property type="match status" value="1"/>
</dbReference>
<keyword evidence="5" id="KW-0677">Repeat</keyword>
<dbReference type="SUPFAM" id="SSF46934">
    <property type="entry name" value="UBA-like"/>
    <property type="match status" value="1"/>
</dbReference>
<protein>
    <recommendedName>
        <fullName evidence="9">mRNA export factor MEX67</fullName>
    </recommendedName>
</protein>
<accession>A0A7D9H5V6</accession>
<dbReference type="InterPro" id="IPR018222">
    <property type="entry name" value="Nuclear_transport_factor_2_euk"/>
</dbReference>
<keyword evidence="3" id="KW-0813">Transport</keyword>
<dbReference type="PANTHER" id="PTHR10662:SF22">
    <property type="entry name" value="NUCLEAR RNA EXPORT FACTOR 1"/>
    <property type="match status" value="1"/>
</dbReference>
<evidence type="ECO:0000256" key="5">
    <source>
        <dbReference type="ARBA" id="ARBA00022737"/>
    </source>
</evidence>
<dbReference type="Pfam" id="PF18444">
    <property type="entry name" value="RRM_9"/>
    <property type="match status" value="1"/>
</dbReference>
<evidence type="ECO:0000313" key="13">
    <source>
        <dbReference type="EMBL" id="VUG19125.1"/>
    </source>
</evidence>
<feature type="compositionally biased region" description="Gly residues" evidence="10">
    <location>
        <begin position="1"/>
        <end position="10"/>
    </location>
</feature>
<dbReference type="PANTHER" id="PTHR10662">
    <property type="entry name" value="NUCLEAR RNA EXPORT FACTOR"/>
    <property type="match status" value="1"/>
</dbReference>
<name>A0A7D9H5V6_DEKBR</name>
<dbReference type="InterPro" id="IPR032675">
    <property type="entry name" value="LRR_dom_sf"/>
</dbReference>
<dbReference type="Gene3D" id="3.80.10.10">
    <property type="entry name" value="Ribonuclease Inhibitor"/>
    <property type="match status" value="1"/>
</dbReference>
<keyword evidence="7" id="KW-0539">Nucleus</keyword>
<dbReference type="InterPro" id="IPR009060">
    <property type="entry name" value="UBA-like_sf"/>
</dbReference>
<feature type="domain" description="TAP-C" evidence="12">
    <location>
        <begin position="546"/>
        <end position="598"/>
    </location>
</feature>
<evidence type="ECO:0000256" key="6">
    <source>
        <dbReference type="ARBA" id="ARBA00022816"/>
    </source>
</evidence>
<dbReference type="Proteomes" id="UP000478008">
    <property type="component" value="Unassembled WGS sequence"/>
</dbReference>
<dbReference type="SMART" id="SM00804">
    <property type="entry name" value="TAP_C"/>
    <property type="match status" value="1"/>
</dbReference>